<comment type="caution">
    <text evidence="7">The sequence shown here is derived from an EMBL/GenBank/DDBJ whole genome shotgun (WGS) entry which is preliminary data.</text>
</comment>
<keyword evidence="8" id="KW-1185">Reference proteome</keyword>
<dbReference type="Gene3D" id="3.40.50.970">
    <property type="match status" value="2"/>
</dbReference>
<dbReference type="GO" id="GO:0019752">
    <property type="term" value="P:carboxylic acid metabolic process"/>
    <property type="evidence" value="ECO:0007669"/>
    <property type="project" value="UniProtKB-ARBA"/>
</dbReference>
<accession>A0A0X4ET99</accession>
<dbReference type="SUPFAM" id="SSF52518">
    <property type="entry name" value="Thiamin diphosphate-binding fold (THDP-binding)"/>
    <property type="match status" value="2"/>
</dbReference>
<dbReference type="GO" id="GO:0003984">
    <property type="term" value="F:acetolactate synthase activity"/>
    <property type="evidence" value="ECO:0007669"/>
    <property type="project" value="TreeGrafter"/>
</dbReference>
<feature type="domain" description="Thiamine pyrophosphate enzyme N-terminal TPP-binding" evidence="6">
    <location>
        <begin position="15"/>
        <end position="120"/>
    </location>
</feature>
<protein>
    <submittedName>
        <fullName evidence="7">Acetolactate synthase</fullName>
    </submittedName>
</protein>
<dbReference type="Pfam" id="PF00205">
    <property type="entry name" value="TPP_enzyme_M"/>
    <property type="match status" value="1"/>
</dbReference>
<sequence length="564" mass="61133">MIKSLTSLSDLNMRSGADILLEVLESEGVEYIFGNPGTTELPLIDALLRHENIHYVLALQESSVVAIADGYAKASGKTGFINLHTASGLGHGMGNLINSRIMKTPLVVTVGQQDTRHYVRDPLLYDDIVSIGSPVVKWAQEVTSADQLPVLVRRAFHAASYPPGGPVLLSLPMNVMEELSDAGIQTASRVDYHTVAGSLDELAQALSAVSPGRLMIVAGDEVHSSRSTQEIVQLAEALSAHVYGSSWPLNLPFPTQHALWRGNMPTTAGEIASVINAYDAVFIIGGRSLIAILYSEGEAIPESCAVYQLSADMNELGRSYATRLSVMGDIKLSLRDLLPRLDQHRAASKLLHQQLLAQAREERENEWRQQEERLAAERLRPAISPMVAAWEVIRAIPAGTTIVDEAIATARHVRRFISDRQHQRYYFMRGGGLGWGMPAAVGHSLGLGLEPVVCLVGDGASLYSPQALWTAAHEALPVTFIVMNNLEYNILKNFMKGQPGYSSTKLGRFIGMDLINPQIDFQSLGTALGIRCCRVTQAADIATAVTQGLQSGKTNLIEIAISAD</sequence>
<dbReference type="PANTHER" id="PTHR18968:SF133">
    <property type="entry name" value="BENZOYLFORMATE DECARBOXYLASE"/>
    <property type="match status" value="1"/>
</dbReference>
<dbReference type="PANTHER" id="PTHR18968">
    <property type="entry name" value="THIAMINE PYROPHOSPHATE ENZYMES"/>
    <property type="match status" value="1"/>
</dbReference>
<evidence type="ECO:0000259" key="5">
    <source>
        <dbReference type="Pfam" id="PF02775"/>
    </source>
</evidence>
<dbReference type="GO" id="GO:0050660">
    <property type="term" value="F:flavin adenine dinucleotide binding"/>
    <property type="evidence" value="ECO:0007669"/>
    <property type="project" value="TreeGrafter"/>
</dbReference>
<dbReference type="AlphaFoldDB" id="A0A0X4ET99"/>
<comment type="similarity">
    <text evidence="1 3">Belongs to the TPP enzyme family.</text>
</comment>
<evidence type="ECO:0000313" key="7">
    <source>
        <dbReference type="EMBL" id="KUQ84924.1"/>
    </source>
</evidence>
<gene>
    <name evidence="7" type="ORF">AWI28_13060</name>
</gene>
<dbReference type="OrthoDB" id="9773408at2"/>
<dbReference type="InterPro" id="IPR045229">
    <property type="entry name" value="TPP_enz"/>
</dbReference>
<name>A0A0X4ET99_9ENTR</name>
<evidence type="ECO:0000256" key="2">
    <source>
        <dbReference type="ARBA" id="ARBA00023052"/>
    </source>
</evidence>
<dbReference type="InterPro" id="IPR011766">
    <property type="entry name" value="TPP_enzyme_TPP-bd"/>
</dbReference>
<feature type="domain" description="Thiamine pyrophosphate enzyme TPP-binding" evidence="5">
    <location>
        <begin position="415"/>
        <end position="559"/>
    </location>
</feature>
<evidence type="ECO:0000259" key="4">
    <source>
        <dbReference type="Pfam" id="PF00205"/>
    </source>
</evidence>
<dbReference type="GO" id="GO:0000287">
    <property type="term" value="F:magnesium ion binding"/>
    <property type="evidence" value="ECO:0007669"/>
    <property type="project" value="InterPro"/>
</dbReference>
<proteinExistence type="inferred from homology"/>
<evidence type="ECO:0000313" key="8">
    <source>
        <dbReference type="Proteomes" id="UP000064715"/>
    </source>
</evidence>
<dbReference type="CDD" id="cd02002">
    <property type="entry name" value="TPP_BFDC"/>
    <property type="match status" value="1"/>
</dbReference>
<dbReference type="RefSeq" id="WP_059310765.1">
    <property type="nucleotide sequence ID" value="NZ_LRCR01000009.1"/>
</dbReference>
<organism evidence="7 8">
    <name type="scientific">Enterobacter genomosp. O</name>
    <dbReference type="NCBI Taxonomy" id="2364150"/>
    <lineage>
        <taxon>Bacteria</taxon>
        <taxon>Pseudomonadati</taxon>
        <taxon>Pseudomonadota</taxon>
        <taxon>Gammaproteobacteria</taxon>
        <taxon>Enterobacterales</taxon>
        <taxon>Enterobacteriaceae</taxon>
        <taxon>Enterobacter</taxon>
        <taxon>Enterobacter cloacae complex</taxon>
        <taxon>Enterobacter cloacae complex clade O</taxon>
    </lineage>
</organism>
<dbReference type="Gene3D" id="3.40.50.1220">
    <property type="entry name" value="TPP-binding domain"/>
    <property type="match status" value="1"/>
</dbReference>
<dbReference type="InterPro" id="IPR012000">
    <property type="entry name" value="Thiamin_PyroP_enz_cen_dom"/>
</dbReference>
<keyword evidence="2 3" id="KW-0786">Thiamine pyrophosphate</keyword>
<dbReference type="SUPFAM" id="SSF52467">
    <property type="entry name" value="DHS-like NAD/FAD-binding domain"/>
    <property type="match status" value="1"/>
</dbReference>
<dbReference type="Pfam" id="PF02776">
    <property type="entry name" value="TPP_enzyme_N"/>
    <property type="match status" value="1"/>
</dbReference>
<dbReference type="EMBL" id="LRCR01000009">
    <property type="protein sequence ID" value="KUQ84924.1"/>
    <property type="molecule type" value="Genomic_DNA"/>
</dbReference>
<dbReference type="InterPro" id="IPR029035">
    <property type="entry name" value="DHS-like_NAD/FAD-binding_dom"/>
</dbReference>
<dbReference type="Pfam" id="PF02775">
    <property type="entry name" value="TPP_enzyme_C"/>
    <property type="match status" value="1"/>
</dbReference>
<evidence type="ECO:0000256" key="1">
    <source>
        <dbReference type="ARBA" id="ARBA00007812"/>
    </source>
</evidence>
<dbReference type="GO" id="GO:0030976">
    <property type="term" value="F:thiamine pyrophosphate binding"/>
    <property type="evidence" value="ECO:0007669"/>
    <property type="project" value="InterPro"/>
</dbReference>
<dbReference type="InterPro" id="IPR029061">
    <property type="entry name" value="THDP-binding"/>
</dbReference>
<evidence type="ECO:0000259" key="6">
    <source>
        <dbReference type="Pfam" id="PF02776"/>
    </source>
</evidence>
<feature type="domain" description="Thiamine pyrophosphate enzyme central" evidence="4">
    <location>
        <begin position="201"/>
        <end position="337"/>
    </location>
</feature>
<evidence type="ECO:0000256" key="3">
    <source>
        <dbReference type="RuleBase" id="RU362132"/>
    </source>
</evidence>
<dbReference type="CDD" id="cd07035">
    <property type="entry name" value="TPP_PYR_POX_like"/>
    <property type="match status" value="1"/>
</dbReference>
<dbReference type="Proteomes" id="UP000064715">
    <property type="component" value="Unassembled WGS sequence"/>
</dbReference>
<dbReference type="InterPro" id="IPR012001">
    <property type="entry name" value="Thiamin_PyroP_enz_TPP-bd_dom"/>
</dbReference>
<reference evidence="8" key="1">
    <citation type="submission" date="2016-01" db="EMBL/GenBank/DDBJ databases">
        <title>WGS of SAMN04407783.</title>
        <authorList>
            <person name="Adams M."/>
            <person name="Sutton G."/>
            <person name="Nelson K."/>
            <person name="Thaden J."/>
            <person name="Fowler V."/>
            <person name="Mccorrison J."/>
            <person name="Sanka R."/>
            <person name="Brinkac L."/>
            <person name="Nierman W."/>
        </authorList>
    </citation>
    <scope>NUCLEOTIDE SEQUENCE [LARGE SCALE GENOMIC DNA]</scope>
    <source>
        <strain evidence="8">GN04363</strain>
    </source>
</reference>